<dbReference type="EMBL" id="PUHR01000055">
    <property type="protein sequence ID" value="KAG0668887.1"/>
    <property type="molecule type" value="Genomic_DNA"/>
</dbReference>
<dbReference type="Gene3D" id="1.20.1280.50">
    <property type="match status" value="1"/>
</dbReference>
<dbReference type="OrthoDB" id="2852960at2759"/>
<proteinExistence type="predicted"/>
<protein>
    <submittedName>
        <fullName evidence="2">F-box protein</fullName>
    </submittedName>
</protein>
<dbReference type="PROSITE" id="PS50181">
    <property type="entry name" value="FBOX"/>
    <property type="match status" value="1"/>
</dbReference>
<dbReference type="Pfam" id="PF00646">
    <property type="entry name" value="F-box"/>
    <property type="match status" value="1"/>
</dbReference>
<dbReference type="SUPFAM" id="SSF81383">
    <property type="entry name" value="F-box domain"/>
    <property type="match status" value="1"/>
</dbReference>
<sequence length="673" mass="78279">MRSMFNNSSNIHNDNTTQQNFPLHKLPDELLFEVISHLPQPDRLTMTLVNNRCYKLATKLIYRRIYLNDSNVVRSDFMNITINWTLLVIPSFLEEQESREIANQKLKLLIRTFMDNGNTLESVQWIRINWDLDEILQKNILKLLCNGGISLQRLENVTDPTCNDIIANGIISSKNLTSMDMAPPHSLPELDVPIDYIPNLINYLDRRISTNLSHMTLFIDPIKLFNYLYHLDEKLTIVDLKLHWRREFYPSAYFDESKVRTPKLKKLNEIFDVRTLKTLTIISWNESLISREIEMMKEFKEFIYLEDLSLISIKQDISILIDLFNHLGNLKRLKMDFLEDYIPETTNPQIFLSILITCKKLEFIDIRFEGIDLPIVNLVGEKFEISQKCSCSKCNFTFNEILRKKIFLFPIDYYLSDIQDIPAKDIFKMMRYLSLLPYSKACDSYPSVRTQPMNLDAFVKKMNESLINYRSKRKQLLAADKNKIVNVENDSVSGANFTTSTSTNVDGIDLDDDFDIDMDNDDEINNIELDIDNILGRGSNQQEDDTATITTNAIGGLPGTTQNTDAITYKQNLSRLPHKPLTKNDVILLYHTLIHHFKSTYYTFLKGFPKLRFLMLNDIPTITIEENGERILHPVFYHYGYGSNLHGWTKQNLFNKNSKSNDNDTVTKRATVI</sequence>
<dbReference type="SMART" id="SM00256">
    <property type="entry name" value="FBOX"/>
    <property type="match status" value="2"/>
</dbReference>
<dbReference type="InterPro" id="IPR036047">
    <property type="entry name" value="F-box-like_dom_sf"/>
</dbReference>
<dbReference type="Proteomes" id="UP000750334">
    <property type="component" value="Unassembled WGS sequence"/>
</dbReference>
<reference evidence="2 3" key="1">
    <citation type="submission" date="2020-11" db="EMBL/GenBank/DDBJ databases">
        <title>Kefir isolates.</title>
        <authorList>
            <person name="Marcisauskas S."/>
            <person name="Kim Y."/>
            <person name="Blasche S."/>
        </authorList>
    </citation>
    <scope>NUCLEOTIDE SEQUENCE [LARGE SCALE GENOMIC DNA]</scope>
    <source>
        <strain evidence="2 3">OG2</strain>
    </source>
</reference>
<comment type="caution">
    <text evidence="2">The sequence shown here is derived from an EMBL/GenBank/DDBJ whole genome shotgun (WGS) entry which is preliminary data.</text>
</comment>
<accession>A0A9P6WAM4</accession>
<evidence type="ECO:0000259" key="1">
    <source>
        <dbReference type="PROSITE" id="PS50181"/>
    </source>
</evidence>
<gene>
    <name evidence="2" type="primary">DAS1</name>
    <name evidence="2" type="ORF">C6P45_004304</name>
</gene>
<evidence type="ECO:0000313" key="3">
    <source>
        <dbReference type="Proteomes" id="UP000750334"/>
    </source>
</evidence>
<evidence type="ECO:0000313" key="2">
    <source>
        <dbReference type="EMBL" id="KAG0668887.1"/>
    </source>
</evidence>
<name>A0A9P6WAM4_MAUEX</name>
<organism evidence="2 3">
    <name type="scientific">Maudiozyma exigua</name>
    <name type="common">Yeast</name>
    <name type="synonym">Kazachstania exigua</name>
    <dbReference type="NCBI Taxonomy" id="34358"/>
    <lineage>
        <taxon>Eukaryota</taxon>
        <taxon>Fungi</taxon>
        <taxon>Dikarya</taxon>
        <taxon>Ascomycota</taxon>
        <taxon>Saccharomycotina</taxon>
        <taxon>Saccharomycetes</taxon>
        <taxon>Saccharomycetales</taxon>
        <taxon>Saccharomycetaceae</taxon>
        <taxon>Maudiozyma</taxon>
    </lineage>
</organism>
<keyword evidence="3" id="KW-1185">Reference proteome</keyword>
<feature type="domain" description="F-box" evidence="1">
    <location>
        <begin position="20"/>
        <end position="65"/>
    </location>
</feature>
<dbReference type="InterPro" id="IPR001810">
    <property type="entry name" value="F-box_dom"/>
</dbReference>
<dbReference type="AlphaFoldDB" id="A0A9P6WAM4"/>